<comment type="similarity">
    <text evidence="1 2">Belongs to the small heat shock protein (HSP20) family.</text>
</comment>
<evidence type="ECO:0000256" key="2">
    <source>
        <dbReference type="RuleBase" id="RU003616"/>
    </source>
</evidence>
<dbReference type="InterPro" id="IPR002068">
    <property type="entry name" value="A-crystallin/Hsp20_dom"/>
</dbReference>
<reference evidence="4 5" key="1">
    <citation type="journal article" date="2019" name="Int. J. Syst. Evol. Microbiol.">
        <title>The Global Catalogue of Microorganisms (GCM) 10K type strain sequencing project: providing services to taxonomists for standard genome sequencing and annotation.</title>
        <authorList>
            <consortium name="The Broad Institute Genomics Platform"/>
            <consortium name="The Broad Institute Genome Sequencing Center for Infectious Disease"/>
            <person name="Wu L."/>
            <person name="Ma J."/>
        </authorList>
    </citation>
    <scope>NUCLEOTIDE SEQUENCE [LARGE SCALE GENOMIC DNA]</scope>
    <source>
        <strain evidence="4 5">CGMCC 1.10390</strain>
    </source>
</reference>
<dbReference type="EMBL" id="JBHUDO010000004">
    <property type="protein sequence ID" value="MFD1647872.1"/>
    <property type="molecule type" value="Genomic_DNA"/>
</dbReference>
<dbReference type="PANTHER" id="PTHR11527">
    <property type="entry name" value="HEAT-SHOCK PROTEIN 20 FAMILY MEMBER"/>
    <property type="match status" value="1"/>
</dbReference>
<evidence type="ECO:0000313" key="5">
    <source>
        <dbReference type="Proteomes" id="UP001597034"/>
    </source>
</evidence>
<dbReference type="CDD" id="cd06464">
    <property type="entry name" value="ACD_sHsps-like"/>
    <property type="match status" value="1"/>
</dbReference>
<name>A0ABD6DNR4_9EURY</name>
<dbReference type="Proteomes" id="UP001597034">
    <property type="component" value="Unassembled WGS sequence"/>
</dbReference>
<protein>
    <submittedName>
        <fullName evidence="4">Hsp20/alpha crystallin family protein</fullName>
    </submittedName>
</protein>
<proteinExistence type="inferred from homology"/>
<dbReference type="SUPFAM" id="SSF49764">
    <property type="entry name" value="HSP20-like chaperones"/>
    <property type="match status" value="1"/>
</dbReference>
<dbReference type="Gene3D" id="2.60.40.790">
    <property type="match status" value="1"/>
</dbReference>
<dbReference type="InterPro" id="IPR008978">
    <property type="entry name" value="HSP20-like_chaperone"/>
</dbReference>
<evidence type="ECO:0000259" key="3">
    <source>
        <dbReference type="PROSITE" id="PS01031"/>
    </source>
</evidence>
<accession>A0ABD6DNR4</accession>
<evidence type="ECO:0000313" key="4">
    <source>
        <dbReference type="EMBL" id="MFD1647872.1"/>
    </source>
</evidence>
<organism evidence="4 5">
    <name type="scientific">Haloarchaeobius litoreus</name>
    <dbReference type="NCBI Taxonomy" id="755306"/>
    <lineage>
        <taxon>Archaea</taxon>
        <taxon>Methanobacteriati</taxon>
        <taxon>Methanobacteriota</taxon>
        <taxon>Stenosarchaea group</taxon>
        <taxon>Halobacteria</taxon>
        <taxon>Halobacteriales</taxon>
        <taxon>Halorubellaceae</taxon>
        <taxon>Haloarchaeobius</taxon>
    </lineage>
</organism>
<dbReference type="PROSITE" id="PS01031">
    <property type="entry name" value="SHSP"/>
    <property type="match status" value="1"/>
</dbReference>
<dbReference type="InterPro" id="IPR031107">
    <property type="entry name" value="Small_HSP"/>
</dbReference>
<feature type="domain" description="SHSP" evidence="3">
    <location>
        <begin position="38"/>
        <end position="150"/>
    </location>
</feature>
<dbReference type="Pfam" id="PF00011">
    <property type="entry name" value="HSP20"/>
    <property type="match status" value="1"/>
</dbReference>
<dbReference type="RefSeq" id="WP_256401650.1">
    <property type="nucleotide sequence ID" value="NZ_JANHJR010000004.1"/>
</dbReference>
<comment type="caution">
    <text evidence="4">The sequence shown here is derived from an EMBL/GenBank/DDBJ whole genome shotgun (WGS) entry which is preliminary data.</text>
</comment>
<sequence length="150" mass="17648">MSTPSNPFEELMRLTERMNQQFEETTRTWSRDGPASWLSMEGDEMSLDLVEHDDEFVAAVDLPGFERDEVTIRVTDHRLEIDAEHEAETEEEEEHYLRHERTHRELHRSVRLPDEVDTENVEANMRNGVLTVTLPKREVTEARTIEIEES</sequence>
<keyword evidence="5" id="KW-1185">Reference proteome</keyword>
<gene>
    <name evidence="4" type="ORF">ACFSBL_19435</name>
</gene>
<evidence type="ECO:0000256" key="1">
    <source>
        <dbReference type="PROSITE-ProRule" id="PRU00285"/>
    </source>
</evidence>
<dbReference type="AlphaFoldDB" id="A0ABD6DNR4"/>